<accession>A0AC35UFW6</accession>
<name>A0AC35UFW6_9BILA</name>
<reference evidence="2" key="1">
    <citation type="submission" date="2016-11" db="UniProtKB">
        <authorList>
            <consortium name="WormBaseParasite"/>
        </authorList>
    </citation>
    <scope>IDENTIFICATION</scope>
    <source>
        <strain evidence="2">KR3021</strain>
    </source>
</reference>
<dbReference type="Proteomes" id="UP000095286">
    <property type="component" value="Unplaced"/>
</dbReference>
<protein>
    <submittedName>
        <fullName evidence="2">IclR family transcriptional regulator</fullName>
    </submittedName>
</protein>
<organism evidence="1 2">
    <name type="scientific">Rhabditophanes sp. KR3021</name>
    <dbReference type="NCBI Taxonomy" id="114890"/>
    <lineage>
        <taxon>Eukaryota</taxon>
        <taxon>Metazoa</taxon>
        <taxon>Ecdysozoa</taxon>
        <taxon>Nematoda</taxon>
        <taxon>Chromadorea</taxon>
        <taxon>Rhabditida</taxon>
        <taxon>Tylenchina</taxon>
        <taxon>Panagrolaimomorpha</taxon>
        <taxon>Strongyloidoidea</taxon>
        <taxon>Alloionematidae</taxon>
        <taxon>Rhabditophanes</taxon>
    </lineage>
</organism>
<evidence type="ECO:0000313" key="1">
    <source>
        <dbReference type="Proteomes" id="UP000095286"/>
    </source>
</evidence>
<dbReference type="WBParaSite" id="RSKR_0001118500.1">
    <property type="protein sequence ID" value="RSKR_0001118500.1"/>
    <property type="gene ID" value="RSKR_0001118500"/>
</dbReference>
<evidence type="ECO:0000313" key="2">
    <source>
        <dbReference type="WBParaSite" id="RSKR_0001118500.1"/>
    </source>
</evidence>
<proteinExistence type="predicted"/>
<sequence>GITSETLKPLASLLAARMDSGNTLAQRTTSLR</sequence>